<protein>
    <submittedName>
        <fullName evidence="9">DUF5698 domain-containing protein</fullName>
    </submittedName>
</protein>
<keyword evidence="4 6" id="KW-1133">Transmembrane helix</keyword>
<sequence>MQTLLYLIETYPAVLALAIFCARIVDVTFGTIRILVGFRGYRLLAALIGFCEAAIWIIAASKVIGHVDHWYLVIAYAAGYATGNYVGITLERRLGVGRELARIISYCASCNLAEALTRRGYSVVELAGRHRGAASVQVLYVVDRRRRMPELLRLVHELDPAAIYTITDVKSCHGEDVHALDAGAAPGIALRSKRK</sequence>
<keyword evidence="2" id="KW-1003">Cell membrane</keyword>
<dbReference type="PANTHER" id="PTHR40060">
    <property type="entry name" value="UPF0316 PROTEIN YEBE"/>
    <property type="match status" value="1"/>
</dbReference>
<evidence type="ECO:0000256" key="2">
    <source>
        <dbReference type="ARBA" id="ARBA00022475"/>
    </source>
</evidence>
<feature type="domain" description="DUF5698" evidence="8">
    <location>
        <begin position="31"/>
        <end position="88"/>
    </location>
</feature>
<dbReference type="InterPro" id="IPR019264">
    <property type="entry name" value="DUF2179"/>
</dbReference>
<feature type="transmembrane region" description="Helical" evidence="6">
    <location>
        <begin position="12"/>
        <end position="36"/>
    </location>
</feature>
<evidence type="ECO:0000256" key="1">
    <source>
        <dbReference type="ARBA" id="ARBA00004651"/>
    </source>
</evidence>
<dbReference type="RefSeq" id="WP_255916743.1">
    <property type="nucleotide sequence ID" value="NZ_JANFQO010000034.1"/>
</dbReference>
<dbReference type="NCBIfam" id="NF003191">
    <property type="entry name" value="PRK04164.1-2"/>
    <property type="match status" value="1"/>
</dbReference>
<feature type="domain" description="DUF2179" evidence="7">
    <location>
        <begin position="119"/>
        <end position="174"/>
    </location>
</feature>
<dbReference type="EMBL" id="JANFQO010000034">
    <property type="protein sequence ID" value="MCQ4167559.1"/>
    <property type="molecule type" value="Genomic_DNA"/>
</dbReference>
<dbReference type="PANTHER" id="PTHR40060:SF1">
    <property type="entry name" value="UPF0316 PROTEIN YEBE"/>
    <property type="match status" value="1"/>
</dbReference>
<evidence type="ECO:0000256" key="4">
    <source>
        <dbReference type="ARBA" id="ARBA00022989"/>
    </source>
</evidence>
<dbReference type="InterPro" id="IPR022930">
    <property type="entry name" value="UPF0316"/>
</dbReference>
<organism evidence="9 10">
    <name type="scientific">Tahibacter harae</name>
    <dbReference type="NCBI Taxonomy" id="2963937"/>
    <lineage>
        <taxon>Bacteria</taxon>
        <taxon>Pseudomonadati</taxon>
        <taxon>Pseudomonadota</taxon>
        <taxon>Gammaproteobacteria</taxon>
        <taxon>Lysobacterales</taxon>
        <taxon>Rhodanobacteraceae</taxon>
        <taxon>Tahibacter</taxon>
    </lineage>
</organism>
<evidence type="ECO:0000313" key="9">
    <source>
        <dbReference type="EMBL" id="MCQ4167559.1"/>
    </source>
</evidence>
<dbReference type="Proteomes" id="UP001165498">
    <property type="component" value="Unassembled WGS sequence"/>
</dbReference>
<evidence type="ECO:0000256" key="6">
    <source>
        <dbReference type="SAM" id="Phobius"/>
    </source>
</evidence>
<evidence type="ECO:0000256" key="3">
    <source>
        <dbReference type="ARBA" id="ARBA00022692"/>
    </source>
</evidence>
<accession>A0ABT1QZ36</accession>
<reference evidence="9" key="1">
    <citation type="submission" date="2022-07" db="EMBL/GenBank/DDBJ databases">
        <title>Tahibacter sp., a new gammaproteobacterium isolated from the silt sample collected at pig farm.</title>
        <authorList>
            <person name="Chen H."/>
        </authorList>
    </citation>
    <scope>NUCLEOTIDE SEQUENCE</scope>
    <source>
        <strain evidence="9">P2K</strain>
    </source>
</reference>
<dbReference type="Pfam" id="PF18955">
    <property type="entry name" value="DUF5698"/>
    <property type="match status" value="1"/>
</dbReference>
<evidence type="ECO:0000313" key="10">
    <source>
        <dbReference type="Proteomes" id="UP001165498"/>
    </source>
</evidence>
<name>A0ABT1QZ36_9GAMM</name>
<feature type="transmembrane region" description="Helical" evidence="6">
    <location>
        <begin position="43"/>
        <end position="64"/>
    </location>
</feature>
<keyword evidence="3 6" id="KW-0812">Transmembrane</keyword>
<evidence type="ECO:0000256" key="5">
    <source>
        <dbReference type="ARBA" id="ARBA00023136"/>
    </source>
</evidence>
<keyword evidence="5 6" id="KW-0472">Membrane</keyword>
<gene>
    <name evidence="9" type="ORF">NM961_22830</name>
</gene>
<dbReference type="CDD" id="cd16381">
    <property type="entry name" value="YitT_C_like_1"/>
    <property type="match status" value="1"/>
</dbReference>
<comment type="subcellular location">
    <subcellularLocation>
        <location evidence="1">Cell membrane</location>
        <topology evidence="1">Multi-pass membrane protein</topology>
    </subcellularLocation>
</comment>
<evidence type="ECO:0000259" key="8">
    <source>
        <dbReference type="Pfam" id="PF18955"/>
    </source>
</evidence>
<dbReference type="Pfam" id="PF10035">
    <property type="entry name" value="DUF2179"/>
    <property type="match status" value="1"/>
</dbReference>
<comment type="caution">
    <text evidence="9">The sequence shown here is derived from an EMBL/GenBank/DDBJ whole genome shotgun (WGS) entry which is preliminary data.</text>
</comment>
<feature type="transmembrane region" description="Helical" evidence="6">
    <location>
        <begin position="70"/>
        <end position="90"/>
    </location>
</feature>
<evidence type="ECO:0000259" key="7">
    <source>
        <dbReference type="Pfam" id="PF10035"/>
    </source>
</evidence>
<proteinExistence type="predicted"/>
<keyword evidence="10" id="KW-1185">Reference proteome</keyword>
<dbReference type="InterPro" id="IPR044035">
    <property type="entry name" value="DUF5698"/>
</dbReference>